<name>A0A3M9XL69_9HYPH</name>
<dbReference type="InterPro" id="IPR020845">
    <property type="entry name" value="AMP-binding_CS"/>
</dbReference>
<dbReference type="PANTHER" id="PTHR45527">
    <property type="entry name" value="NONRIBOSOMAL PEPTIDE SYNTHETASE"/>
    <property type="match status" value="1"/>
</dbReference>
<dbReference type="InterPro" id="IPR010071">
    <property type="entry name" value="AA_adenyl_dom"/>
</dbReference>
<comment type="caution">
    <text evidence="5">The sequence shown here is derived from an EMBL/GenBank/DDBJ whole genome shotgun (WGS) entry which is preliminary data.</text>
</comment>
<dbReference type="NCBIfam" id="TIGR01733">
    <property type="entry name" value="AA-adenyl-dom"/>
    <property type="match status" value="2"/>
</dbReference>
<evidence type="ECO:0000256" key="2">
    <source>
        <dbReference type="ARBA" id="ARBA00022450"/>
    </source>
</evidence>
<dbReference type="InterPro" id="IPR020806">
    <property type="entry name" value="PKS_PP-bd"/>
</dbReference>
<dbReference type="Pfam" id="PF00668">
    <property type="entry name" value="Condensation"/>
    <property type="match status" value="2"/>
</dbReference>
<dbReference type="InterPro" id="IPR042099">
    <property type="entry name" value="ANL_N_sf"/>
</dbReference>
<evidence type="ECO:0000313" key="6">
    <source>
        <dbReference type="Proteomes" id="UP000268623"/>
    </source>
</evidence>
<dbReference type="InterPro" id="IPR006162">
    <property type="entry name" value="Ppantetheine_attach_site"/>
</dbReference>
<dbReference type="SUPFAM" id="SSF56801">
    <property type="entry name" value="Acetyl-CoA synthetase-like"/>
    <property type="match status" value="2"/>
</dbReference>
<dbReference type="RefSeq" id="WP_123174971.1">
    <property type="nucleotide sequence ID" value="NZ_QWDD01000001.1"/>
</dbReference>
<dbReference type="PROSITE" id="PS00455">
    <property type="entry name" value="AMP_BINDING"/>
    <property type="match status" value="2"/>
</dbReference>
<dbReference type="OrthoDB" id="9803968at2"/>
<dbReference type="InterPro" id="IPR029058">
    <property type="entry name" value="AB_hydrolase_fold"/>
</dbReference>
<dbReference type="SMART" id="SM00824">
    <property type="entry name" value="PKS_TE"/>
    <property type="match status" value="1"/>
</dbReference>
<dbReference type="InterPro" id="IPR025110">
    <property type="entry name" value="AMP-bd_C"/>
</dbReference>
<dbReference type="FunFam" id="3.40.50.12780:FF:000012">
    <property type="entry name" value="Non-ribosomal peptide synthetase"/>
    <property type="match status" value="2"/>
</dbReference>
<dbReference type="InterPro" id="IPR000873">
    <property type="entry name" value="AMP-dep_synth/lig_dom"/>
</dbReference>
<comment type="cofactor">
    <cofactor evidence="1">
        <name>pantetheine 4'-phosphate</name>
        <dbReference type="ChEBI" id="CHEBI:47942"/>
    </cofactor>
</comment>
<keyword evidence="6" id="KW-1185">Reference proteome</keyword>
<dbReference type="GO" id="GO:0009366">
    <property type="term" value="C:enterobactin synthetase complex"/>
    <property type="evidence" value="ECO:0007669"/>
    <property type="project" value="TreeGrafter"/>
</dbReference>
<dbReference type="Gene3D" id="3.30.559.10">
    <property type="entry name" value="Chloramphenicol acetyltransferase-like domain"/>
    <property type="match status" value="2"/>
</dbReference>
<evidence type="ECO:0000313" key="5">
    <source>
        <dbReference type="EMBL" id="RNJ48983.1"/>
    </source>
</evidence>
<dbReference type="FunFam" id="3.40.50.980:FF:000001">
    <property type="entry name" value="Non-ribosomal peptide synthetase"/>
    <property type="match status" value="1"/>
</dbReference>
<dbReference type="CDD" id="cd17646">
    <property type="entry name" value="A_NRPS_AB3403-like"/>
    <property type="match status" value="2"/>
</dbReference>
<dbReference type="SMART" id="SM00823">
    <property type="entry name" value="PKS_PP"/>
    <property type="match status" value="2"/>
</dbReference>
<dbReference type="FunFam" id="3.30.300.30:FF:000015">
    <property type="entry name" value="Nonribosomal peptide synthase SidD"/>
    <property type="match status" value="1"/>
</dbReference>
<accession>A0A3M9XL69</accession>
<dbReference type="EMBL" id="QWDD01000001">
    <property type="protein sequence ID" value="RNJ48983.1"/>
    <property type="molecule type" value="Genomic_DNA"/>
</dbReference>
<dbReference type="Gene3D" id="3.40.50.980">
    <property type="match status" value="2"/>
</dbReference>
<dbReference type="Gene3D" id="3.40.50.1820">
    <property type="entry name" value="alpha/beta hydrolase"/>
    <property type="match status" value="2"/>
</dbReference>
<dbReference type="Pfam" id="PF00550">
    <property type="entry name" value="PP-binding"/>
    <property type="match status" value="2"/>
</dbReference>
<dbReference type="GO" id="GO:0005829">
    <property type="term" value="C:cytosol"/>
    <property type="evidence" value="ECO:0007669"/>
    <property type="project" value="TreeGrafter"/>
</dbReference>
<feature type="domain" description="Carrier" evidence="4">
    <location>
        <begin position="2068"/>
        <end position="2143"/>
    </location>
</feature>
<dbReference type="Gene3D" id="3.30.300.30">
    <property type="match status" value="2"/>
</dbReference>
<proteinExistence type="predicted"/>
<dbReference type="GO" id="GO:0009239">
    <property type="term" value="P:enterobactin biosynthetic process"/>
    <property type="evidence" value="ECO:0007669"/>
    <property type="project" value="TreeGrafter"/>
</dbReference>
<dbReference type="Gene3D" id="3.30.559.30">
    <property type="entry name" value="Nonribosomal peptide synthetase, condensation domain"/>
    <property type="match status" value="2"/>
</dbReference>
<dbReference type="InterPro" id="IPR045851">
    <property type="entry name" value="AMP-bd_C_sf"/>
</dbReference>
<feature type="domain" description="Carrier" evidence="4">
    <location>
        <begin position="998"/>
        <end position="1072"/>
    </location>
</feature>
<dbReference type="InterPro" id="IPR001242">
    <property type="entry name" value="Condensation_dom"/>
</dbReference>
<dbReference type="Proteomes" id="UP000268623">
    <property type="component" value="Unassembled WGS sequence"/>
</dbReference>
<dbReference type="Gene3D" id="2.30.38.10">
    <property type="entry name" value="Luciferase, Domain 3"/>
    <property type="match status" value="1"/>
</dbReference>
<dbReference type="NCBIfam" id="NF003417">
    <property type="entry name" value="PRK04813.1"/>
    <property type="match status" value="2"/>
</dbReference>
<dbReference type="FunFam" id="3.40.50.980:FF:000002">
    <property type="entry name" value="Enterobactin synthetase component F"/>
    <property type="match status" value="2"/>
</dbReference>
<dbReference type="PROSITE" id="PS00012">
    <property type="entry name" value="PHOSPHOPANTETHEINE"/>
    <property type="match status" value="1"/>
</dbReference>
<dbReference type="PANTHER" id="PTHR45527:SF1">
    <property type="entry name" value="FATTY ACID SYNTHASE"/>
    <property type="match status" value="1"/>
</dbReference>
<dbReference type="GO" id="GO:0031177">
    <property type="term" value="F:phosphopantetheine binding"/>
    <property type="evidence" value="ECO:0007669"/>
    <property type="project" value="InterPro"/>
</dbReference>
<dbReference type="InterPro" id="IPR036736">
    <property type="entry name" value="ACP-like_sf"/>
</dbReference>
<keyword evidence="3" id="KW-0597">Phosphoprotein</keyword>
<dbReference type="Pfam" id="PF00501">
    <property type="entry name" value="AMP-binding"/>
    <property type="match status" value="2"/>
</dbReference>
<evidence type="ECO:0000256" key="1">
    <source>
        <dbReference type="ARBA" id="ARBA00001957"/>
    </source>
</evidence>
<dbReference type="GO" id="GO:0047527">
    <property type="term" value="F:2,3-dihydroxybenzoate-serine ligase activity"/>
    <property type="evidence" value="ECO:0007669"/>
    <property type="project" value="TreeGrafter"/>
</dbReference>
<dbReference type="PROSITE" id="PS50075">
    <property type="entry name" value="CARRIER"/>
    <property type="match status" value="2"/>
</dbReference>
<reference evidence="5 6" key="1">
    <citation type="submission" date="2018-08" db="EMBL/GenBank/DDBJ databases">
        <title>Genome sequence of Methylocystis hirsuta CSC1, a methanotroph able to accumulate PHAs.</title>
        <authorList>
            <person name="Bordel S."/>
            <person name="Rodriguez E."/>
            <person name="Gancedo J."/>
            <person name="Munoz R."/>
        </authorList>
    </citation>
    <scope>NUCLEOTIDE SEQUENCE [LARGE SCALE GENOMIC DNA]</scope>
    <source>
        <strain evidence="5 6">CSC1</strain>
    </source>
</reference>
<dbReference type="SUPFAM" id="SSF52777">
    <property type="entry name" value="CoA-dependent acyltransferases"/>
    <property type="match status" value="4"/>
</dbReference>
<dbReference type="InterPro" id="IPR001031">
    <property type="entry name" value="Thioesterase"/>
</dbReference>
<dbReference type="InterPro" id="IPR020802">
    <property type="entry name" value="TesA-like"/>
</dbReference>
<keyword evidence="2" id="KW-0596">Phosphopantetheine</keyword>
<protein>
    <submittedName>
        <fullName evidence="5">Amino acid adenylation domain-containing protein</fullName>
    </submittedName>
</protein>
<evidence type="ECO:0000256" key="3">
    <source>
        <dbReference type="ARBA" id="ARBA00022553"/>
    </source>
</evidence>
<sequence length="2399" mass="263004">MLLAPPLRPSSPIALELPLIAAQPGIWMGDQVSPTRNAFIVAQYVELKGAVDVESFRLAIRIGLSEADTVHARFIESEGRLSQIIPQRRNAGESPDPDVVDVSDGLDPEAAALAFMRADLAADLPLDGDALLHRHALIRLGETSNGERWFWYQRYHHLMVDGFSFAAIARRIAEIYAALRRRKPLGDSPFTSFAEVVEEYQSYEGSKAQEADRFFWLDHAQNLPTPIALSQPSARPPQPGAVSLPLRRRISLPADVMTGFETQGAAVRVSGVEVAMAAVFAYLHRMSGATRLTVGMPFMRRMGSIALFAAGPVVNVLPVQLSIEPSMLLSEAATALALELRAVRRRQRYEAEQLRRDLGLVGSDRSLYGPMLNLKMFDYRLDFDGVAGVTHQLASGPVEDIEVDLYVDDGRLTIDLVANCDRYDKQDLELHAKRLACLVERFAGDPQLAIGAAPLLTEGERALIAVANDTAKDVPRLTLCDMLAVQAAKTPDAIALVDPDQTLTYREVRRQVSRLAQMLADAGVVGEGHVAVALPRSVHLSLAIMAVLETGAAYLPLDINYPDERLAYMVEDAAPRLIITCENLRSRFEKKGPVLIFDELAPDIEEHSFVPKTALTPDHPAYIIYTSGSTGRPKGVVVSHGAVVNLLYWLQDEYSLTADDVVLQKTPCSFDVSVGEFFWPLTCGARLVMAPEEVDRDPEALLQVIRDYRVTTMNFVPSLLAAFVASVRTTANAARDAVSLRAVFCIGEALSKELAEAFENLFHAPLHNVYGPTEATVEVTYQPACGQALASARGPGVPIGRPLWNTGLRILDARLRPAPIGVAGDLYLTGAQLAQGYWRRASLTASRFVADPEANGERMYRTGDIARWLPDGTIDYLGRSDDQLKIRGQRIELGEIESALRDQPGVGQAAVIARTLGCRDASALASDARQLLGYVTPAMPGAELDGAGLRAALGKRLPAYMTPVAIVFLKEFPLSANGKLDRKALPDPSEAAQAKSRQPLPGPEAMLAELIAGVLRVDRVGADDDFFFLGGDSISAIGLCAALRRRGALLRPRDVFECRSVARMAQALESQAPTPSVATLESDEISEAALDALRERYGPIAAVLPALPLQEGLLFHARLGERASRYNAISRFDFEGPLDVERLKDALETLLRRHPQLAAVFDVQQGAALQILPLLDESSSLRHWPWMRCRLDACDEEQQFAELDRLERAELDRDFLAADAQERMMAQATLVRLAADRHVLLICSHHLIGDGWSSTIMLRELLAAYAGHALPALTPDYPTVVRRLTSRDPIPARLAWREALQGVAPTLLFEDTKRFGAIHELPLRLRPGFLEELEALRRSRGLTLNTLMQGVWGAFLATVTGRSDVVFGSPMSGRSEAIEGVEAHIGLFTNTLPVRLRLRPDQPLLEQLANVQQRQIRLLEHDGVGLGEIQRLCDVPNLFDTLLVVENYPEDAKLFAADFGGLRCVGARNRGYTHYPLTLMVLPGRELELRLEYREGVKEPERIARRVTRLLEQIVDRPDAPLSAMDVLLPDERDLLARVNTTKVANHPSTLCELLADQAQCSPDAIALVDGDHVLSYREVRRQVTALARNFAAAGVTTGDIVAIALPRSVRLVIALMAAQEAGAAYLPLDTSYPEERLAYMVQDARPRLIVTTRDLQERFEQLGASLVYDELLDGQNEDSLKSVIRPSPDDAAYVIYTSGSTGRPKGVTVSHKAIVNRLRWMQHEYRLSADDVILQKTPSSFDVSVWEFFWPLITGARLVVAPPEAHRDPRELLRLIQDHRVSVIHFVPSMLATFVAMAKSQSGHAADSSSLRLVFCSGEALSKELVRTYEMLFGAPLHNLYGPTEAAVDVTYQQACGVGADDAAEAASVPIGRPVWNTGLRVLDGWLRPTPVGVAGELYLSGVQLADGYLGRPSLTASRFVADPFADGERMYRTGDIVRWLANVTVEYLGRGDDQIKIRGQRIELGEIEIMLLEQPGVAQAAVIARATGERVGGGADERQLIGYVVPSNDAELDGEALRSALLRRLPGHMTPTAVICLKEFPLNASGKLDRKALPAPGNVLQRQGRKPLPGIETTLSEIFARVLGVEEVNADDDFFALGGHSLLAMQLAAELETEFKTPVSVGEVIVSSSVERLARALFDEQAGEERKAGFGEVLHLRSGADAPLICIHPASGFSWQFSVLTRYLESDGPVIGLQSPRPNGVIAVCDTMDEVCKRHLETIRNIQPRGPYRLLGYSLGGVVAQAIAARLVEEGDVVDFLGLLDTYPPEIQDWSRPPTEDEEREIEKERALFMNASRDALDSALAKEKAEMFDLIMRNYEDSVRLLSTAKTTRYPGAATLFVATRTLPPGMDVQETWRPYVGQLNVVDLDCAHTDIVSPRSLQALGPILNGLLRDSEARS</sequence>
<dbReference type="Gene3D" id="3.40.50.12780">
    <property type="entry name" value="N-terminal domain of ligase-like"/>
    <property type="match status" value="1"/>
</dbReference>
<dbReference type="InterPro" id="IPR009081">
    <property type="entry name" value="PP-bd_ACP"/>
</dbReference>
<dbReference type="GO" id="GO:0043041">
    <property type="term" value="P:amino acid activation for nonribosomal peptide biosynthetic process"/>
    <property type="evidence" value="ECO:0007669"/>
    <property type="project" value="TreeGrafter"/>
</dbReference>
<dbReference type="Pfam" id="PF00975">
    <property type="entry name" value="Thioesterase"/>
    <property type="match status" value="1"/>
</dbReference>
<dbReference type="InterPro" id="IPR023213">
    <property type="entry name" value="CAT-like_dom_sf"/>
</dbReference>
<evidence type="ECO:0000259" key="4">
    <source>
        <dbReference type="PROSITE" id="PS50075"/>
    </source>
</evidence>
<dbReference type="Pfam" id="PF13193">
    <property type="entry name" value="AMP-binding_C"/>
    <property type="match status" value="2"/>
</dbReference>
<dbReference type="SUPFAM" id="SSF53474">
    <property type="entry name" value="alpha/beta-Hydrolases"/>
    <property type="match status" value="1"/>
</dbReference>
<organism evidence="5 6">
    <name type="scientific">Methylocystis hirsuta</name>
    <dbReference type="NCBI Taxonomy" id="369798"/>
    <lineage>
        <taxon>Bacteria</taxon>
        <taxon>Pseudomonadati</taxon>
        <taxon>Pseudomonadota</taxon>
        <taxon>Alphaproteobacteria</taxon>
        <taxon>Hyphomicrobiales</taxon>
        <taxon>Methylocystaceae</taxon>
        <taxon>Methylocystis</taxon>
    </lineage>
</organism>
<dbReference type="SUPFAM" id="SSF47336">
    <property type="entry name" value="ACP-like"/>
    <property type="match status" value="2"/>
</dbReference>
<gene>
    <name evidence="5" type="ORF">D1O30_04515</name>
</gene>